<dbReference type="PANTHER" id="PTHR42737">
    <property type="entry name" value="GLUTATHIONE REDUCTASE"/>
    <property type="match status" value="1"/>
</dbReference>
<comment type="catalytic activity">
    <reaction evidence="17">
        <text>H2O2 + NADPH + H(+) = NADP(+) + 2 H2O</text>
        <dbReference type="Rhea" id="RHEA:15173"/>
        <dbReference type="ChEBI" id="CHEBI:15377"/>
        <dbReference type="ChEBI" id="CHEBI:15378"/>
        <dbReference type="ChEBI" id="CHEBI:16240"/>
        <dbReference type="ChEBI" id="CHEBI:57783"/>
        <dbReference type="ChEBI" id="CHEBI:58349"/>
        <dbReference type="EC" id="1.11.1.2"/>
    </reaction>
    <physiologicalReaction direction="left-to-right" evidence="17">
        <dbReference type="Rhea" id="RHEA:15174"/>
    </physiologicalReaction>
</comment>
<dbReference type="GO" id="GO:0004362">
    <property type="term" value="F:glutathione-disulfide reductase (NADPH) activity"/>
    <property type="evidence" value="ECO:0007669"/>
    <property type="project" value="TreeGrafter"/>
</dbReference>
<evidence type="ECO:0000256" key="15">
    <source>
        <dbReference type="ARBA" id="ARBA00045717"/>
    </source>
</evidence>
<dbReference type="SUPFAM" id="SSF55424">
    <property type="entry name" value="FAD/NAD-linked reductases, dimerisation (C-terminal) domain"/>
    <property type="match status" value="1"/>
</dbReference>
<evidence type="ECO:0000256" key="11">
    <source>
        <dbReference type="ARBA" id="ARBA00044049"/>
    </source>
</evidence>
<dbReference type="EC" id="1.11.1.2" evidence="11"/>
<evidence type="ECO:0000256" key="16">
    <source>
        <dbReference type="ARBA" id="ARBA00047387"/>
    </source>
</evidence>
<evidence type="ECO:0000256" key="17">
    <source>
        <dbReference type="ARBA" id="ARBA00048992"/>
    </source>
</evidence>
<dbReference type="RefSeq" id="XP_042566042.1">
    <property type="nucleotide sequence ID" value="XM_042710108.1"/>
</dbReference>
<comment type="similarity">
    <text evidence="2">Belongs to the class-I pyridine nucleotide-disulfide oxidoreductase family.</text>
</comment>
<dbReference type="RefSeq" id="XP_012678992.2">
    <property type="nucleotide sequence ID" value="XM_012823538.3"/>
</dbReference>
<dbReference type="PRINTS" id="PR00411">
    <property type="entry name" value="PNDRDTASEI"/>
</dbReference>
<organism evidence="20 21">
    <name type="scientific">Clupea harengus</name>
    <name type="common">Atlantic herring</name>
    <dbReference type="NCBI Taxonomy" id="7950"/>
    <lineage>
        <taxon>Eukaryota</taxon>
        <taxon>Metazoa</taxon>
        <taxon>Chordata</taxon>
        <taxon>Craniata</taxon>
        <taxon>Vertebrata</taxon>
        <taxon>Euteleostomi</taxon>
        <taxon>Actinopterygii</taxon>
        <taxon>Neopterygii</taxon>
        <taxon>Teleostei</taxon>
        <taxon>Clupei</taxon>
        <taxon>Clupeiformes</taxon>
        <taxon>Clupeoidei</taxon>
        <taxon>Clupeidae</taxon>
        <taxon>Clupea</taxon>
    </lineage>
</organism>
<dbReference type="GeneID" id="105896737"/>
<dbReference type="GO" id="GO:0034599">
    <property type="term" value="P:cellular response to oxidative stress"/>
    <property type="evidence" value="ECO:0007669"/>
    <property type="project" value="TreeGrafter"/>
</dbReference>
<evidence type="ECO:0000256" key="2">
    <source>
        <dbReference type="ARBA" id="ARBA00007532"/>
    </source>
</evidence>
<dbReference type="GO" id="GO:0050137">
    <property type="term" value="F:NADPH peroxidase activity"/>
    <property type="evidence" value="ECO:0007669"/>
    <property type="project" value="UniProtKB-EC"/>
</dbReference>
<evidence type="ECO:0000256" key="8">
    <source>
        <dbReference type="ARBA" id="ARBA00023002"/>
    </source>
</evidence>
<dbReference type="SUPFAM" id="SSF51905">
    <property type="entry name" value="FAD/NAD(P)-binding domain"/>
    <property type="match status" value="1"/>
</dbReference>
<keyword evidence="10" id="KW-0676">Redox-active center</keyword>
<dbReference type="RefSeq" id="XP_012678993.2">
    <property type="nucleotide sequence ID" value="XM_012823539.3"/>
</dbReference>
<name>A0A6P3VRF9_CLUHA</name>
<comment type="cofactor">
    <cofactor evidence="1">
        <name>FAD</name>
        <dbReference type="ChEBI" id="CHEBI:57692"/>
    </cofactor>
</comment>
<dbReference type="EC" id="1.8.1.9" evidence="3"/>
<dbReference type="InterPro" id="IPR023753">
    <property type="entry name" value="FAD/NAD-binding_dom"/>
</dbReference>
<evidence type="ECO:0000256" key="7">
    <source>
        <dbReference type="ARBA" id="ARBA00022933"/>
    </source>
</evidence>
<evidence type="ECO:0000256" key="1">
    <source>
        <dbReference type="ARBA" id="ARBA00001974"/>
    </source>
</evidence>
<evidence type="ECO:0000259" key="18">
    <source>
        <dbReference type="Pfam" id="PF02852"/>
    </source>
</evidence>
<dbReference type="GO" id="GO:0005739">
    <property type="term" value="C:mitochondrion"/>
    <property type="evidence" value="ECO:0007669"/>
    <property type="project" value="TreeGrafter"/>
</dbReference>
<evidence type="ECO:0000313" key="21">
    <source>
        <dbReference type="RefSeq" id="XP_012678992.2"/>
    </source>
</evidence>
<dbReference type="AlphaFoldDB" id="A0A6P3VRF9"/>
<dbReference type="InterPro" id="IPR004099">
    <property type="entry name" value="Pyr_nucl-diS_OxRdtase_dimer"/>
</dbReference>
<keyword evidence="6" id="KW-0521">NADP</keyword>
<evidence type="ECO:0000256" key="9">
    <source>
        <dbReference type="ARBA" id="ARBA00023157"/>
    </source>
</evidence>
<protein>
    <recommendedName>
        <fullName evidence="12">Thioredoxin reductase 1, cytoplasmic</fullName>
        <ecNumber evidence="11">1.11.1.2</ecNumber>
        <ecNumber evidence="3">1.8.1.9</ecNumber>
    </recommendedName>
    <alternativeName>
        <fullName evidence="14">Peroxidase TXNRD1</fullName>
    </alternativeName>
    <alternativeName>
        <fullName evidence="13">Thioredoxin reductase TR1</fullName>
    </alternativeName>
</protein>
<dbReference type="InterPro" id="IPR006338">
    <property type="entry name" value="Thioredoxin/glutathione_Rdtase"/>
</dbReference>
<evidence type="ECO:0000256" key="5">
    <source>
        <dbReference type="ARBA" id="ARBA00022827"/>
    </source>
</evidence>
<evidence type="ECO:0000256" key="14">
    <source>
        <dbReference type="ARBA" id="ARBA00044275"/>
    </source>
</evidence>
<dbReference type="GO" id="GO:0006749">
    <property type="term" value="P:glutathione metabolic process"/>
    <property type="evidence" value="ECO:0007669"/>
    <property type="project" value="TreeGrafter"/>
</dbReference>
<comment type="function">
    <text evidence="15">Reduces disulfideprotein thioredoxin (Trx) to its dithiol-containing form. Homodimeric flavoprotein involved in the regulation of cellular redox reactions, growth and differentiation. Contains a selenocysteine residue at the C-terminal active site that is essential for catalysis. Also has reductase activity on hydrogen peroxide (H2O2).</text>
</comment>
<gene>
    <name evidence="21 22 23" type="primary">LOC105896737</name>
</gene>
<dbReference type="GO" id="GO:0005829">
    <property type="term" value="C:cytosol"/>
    <property type="evidence" value="ECO:0007669"/>
    <property type="project" value="TreeGrafter"/>
</dbReference>
<feature type="domain" description="FAD/NAD(P)-binding" evidence="19">
    <location>
        <begin position="22"/>
        <end position="346"/>
    </location>
</feature>
<dbReference type="Proteomes" id="UP000515152">
    <property type="component" value="Chromosome 16"/>
</dbReference>
<keyword evidence="7" id="KW-0712">Selenocysteine</keyword>
<keyword evidence="8" id="KW-0560">Oxidoreductase</keyword>
<evidence type="ECO:0000313" key="20">
    <source>
        <dbReference type="Proteomes" id="UP000515152"/>
    </source>
</evidence>
<dbReference type="Pfam" id="PF02852">
    <property type="entry name" value="Pyr_redox_dim"/>
    <property type="match status" value="1"/>
</dbReference>
<evidence type="ECO:0000313" key="23">
    <source>
        <dbReference type="RefSeq" id="XP_042566042.1"/>
    </source>
</evidence>
<keyword evidence="4" id="KW-0285">Flavoprotein</keyword>
<dbReference type="Pfam" id="PF07992">
    <property type="entry name" value="Pyr_redox_2"/>
    <property type="match status" value="1"/>
</dbReference>
<keyword evidence="5" id="KW-0274">FAD</keyword>
<evidence type="ECO:0000256" key="3">
    <source>
        <dbReference type="ARBA" id="ARBA00012610"/>
    </source>
</evidence>
<evidence type="ECO:0000256" key="10">
    <source>
        <dbReference type="ARBA" id="ARBA00023284"/>
    </source>
</evidence>
<feature type="domain" description="Pyridine nucleotide-disulphide oxidoreductase dimerisation" evidence="18">
    <location>
        <begin position="378"/>
        <end position="489"/>
    </location>
</feature>
<dbReference type="GO" id="GO:0050660">
    <property type="term" value="F:flavin adenine dinucleotide binding"/>
    <property type="evidence" value="ECO:0007669"/>
    <property type="project" value="InterPro"/>
</dbReference>
<evidence type="ECO:0000256" key="13">
    <source>
        <dbReference type="ARBA" id="ARBA00044212"/>
    </source>
</evidence>
<dbReference type="Gene3D" id="3.50.50.60">
    <property type="entry name" value="FAD/NAD(P)-binding domain"/>
    <property type="match status" value="2"/>
</dbReference>
<dbReference type="FunFam" id="3.30.390.30:FF:000004">
    <property type="entry name" value="Thioredoxin reductase 1, cytoplasmic"/>
    <property type="match status" value="1"/>
</dbReference>
<dbReference type="GO" id="GO:0045454">
    <property type="term" value="P:cell redox homeostasis"/>
    <property type="evidence" value="ECO:0007669"/>
    <property type="project" value="InterPro"/>
</dbReference>
<dbReference type="Gene3D" id="3.30.390.30">
    <property type="match status" value="1"/>
</dbReference>
<dbReference type="NCBIfam" id="TIGR01438">
    <property type="entry name" value="TGR"/>
    <property type="match status" value="1"/>
</dbReference>
<dbReference type="PANTHER" id="PTHR42737:SF8">
    <property type="entry name" value="THIOREDOXIN-DISULFIDE REDUCTASE"/>
    <property type="match status" value="1"/>
</dbReference>
<comment type="catalytic activity">
    <reaction evidence="16">
        <text>[thioredoxin]-dithiol + NADP(+) = [thioredoxin]-disulfide + NADPH + H(+)</text>
        <dbReference type="Rhea" id="RHEA:20345"/>
        <dbReference type="Rhea" id="RHEA-COMP:10698"/>
        <dbReference type="Rhea" id="RHEA-COMP:10700"/>
        <dbReference type="ChEBI" id="CHEBI:15378"/>
        <dbReference type="ChEBI" id="CHEBI:29950"/>
        <dbReference type="ChEBI" id="CHEBI:50058"/>
        <dbReference type="ChEBI" id="CHEBI:57783"/>
        <dbReference type="ChEBI" id="CHEBI:58349"/>
        <dbReference type="EC" id="1.8.1.9"/>
    </reaction>
    <physiologicalReaction direction="right-to-left" evidence="16">
        <dbReference type="Rhea" id="RHEA:20347"/>
    </physiologicalReaction>
</comment>
<reference evidence="21 22" key="1">
    <citation type="submission" date="2025-04" db="UniProtKB">
        <authorList>
            <consortium name="RefSeq"/>
        </authorList>
    </citation>
    <scope>IDENTIFICATION</scope>
</reference>
<keyword evidence="20" id="KW-1185">Reference proteome</keyword>
<dbReference type="InterPro" id="IPR036188">
    <property type="entry name" value="FAD/NAD-bd_sf"/>
</dbReference>
<sequence length="506" mass="55060">MEATMKKGKILSSLPAEKYDYNLLIFGGESGGLTLAKEAAALGQRVLILDPLTPSSKGIKFKGPNVSGCDVSVLKKLLHQAALLGQSLKDAPTYGWKLQQPVPHSWSELTDALQQRVKTLSFELRQELRSRNITYLHTHAELQDPHTVQATDAKGEQTSHTAETIVIATGDRPHYPDIPGAREHCITCDDLFSLPYSPGRTLVVGGTGEALEAAGWLLGLGLDVSIMQPSFPLKAYDQKVVKKIEDHMYVQGVDFLHGYMLTKVEQIKAGSPGKLKVTALSSGGDEAYEDQFNTVLLAIGRDACTNDIGLEKAGVQLNQRTGKMAVNTEDQTGVAHIYAIGAAEQGRQAHSGLSMQAGRLLAQRLYGGKDTKCDYSSVPTMLFTPMEYAACGLTEETACQKFGDSNIEVFHSHYWPQEWTLPRRNKNSCYAKVICHISDNQRVLGVHVLGPSAGEIIHGFATALRCALTKDQLDATVGLHPMCAEVLTNLTLTQRETEAMLVKGNC</sequence>
<evidence type="ECO:0000256" key="12">
    <source>
        <dbReference type="ARBA" id="ARBA00044068"/>
    </source>
</evidence>
<dbReference type="FunFam" id="3.50.50.60:FF:000012">
    <property type="entry name" value="Thioredoxin reductase 1, cytoplasmic"/>
    <property type="match status" value="1"/>
</dbReference>
<dbReference type="InterPro" id="IPR046952">
    <property type="entry name" value="GSHR/TRXR-like"/>
</dbReference>
<proteinExistence type="inferred from homology"/>
<dbReference type="GO" id="GO:0004791">
    <property type="term" value="F:thioredoxin-disulfide reductase (NADPH) activity"/>
    <property type="evidence" value="ECO:0007669"/>
    <property type="project" value="UniProtKB-EC"/>
</dbReference>
<dbReference type="PRINTS" id="PR00368">
    <property type="entry name" value="FADPNR"/>
</dbReference>
<accession>A0A6P3VRF9</accession>
<dbReference type="InterPro" id="IPR016156">
    <property type="entry name" value="FAD/NAD-linked_Rdtase_dimer_sf"/>
</dbReference>
<dbReference type="KEGG" id="char:105896737"/>
<evidence type="ECO:0000313" key="22">
    <source>
        <dbReference type="RefSeq" id="XP_012678993.2"/>
    </source>
</evidence>
<evidence type="ECO:0000256" key="4">
    <source>
        <dbReference type="ARBA" id="ARBA00022630"/>
    </source>
</evidence>
<evidence type="ECO:0000256" key="6">
    <source>
        <dbReference type="ARBA" id="ARBA00022857"/>
    </source>
</evidence>
<keyword evidence="9" id="KW-1015">Disulfide bond</keyword>
<evidence type="ECO:0000259" key="19">
    <source>
        <dbReference type="Pfam" id="PF07992"/>
    </source>
</evidence>